<protein>
    <submittedName>
        <fullName evidence="2 4">Uncharacterized protein</fullName>
    </submittedName>
</protein>
<dbReference type="WBParaSite" id="NBR_0000792501-mRNA-1">
    <property type="protein sequence ID" value="NBR_0000792501-mRNA-1"/>
    <property type="gene ID" value="NBR_0000792501"/>
</dbReference>
<feature type="transmembrane region" description="Helical" evidence="1">
    <location>
        <begin position="53"/>
        <end position="74"/>
    </location>
</feature>
<sequence length="78" mass="8313">MPSQPWSVEMEMKVSIVCSSRELRHQRVKRFGFGYNCCCCGGGMGMGLGMMPLFGGGCCGFPLFGGGCCGGGLFPRLF</sequence>
<keyword evidence="3" id="KW-1185">Reference proteome</keyword>
<evidence type="ECO:0000256" key="1">
    <source>
        <dbReference type="SAM" id="Phobius"/>
    </source>
</evidence>
<reference evidence="4" key="1">
    <citation type="submission" date="2017-02" db="UniProtKB">
        <authorList>
            <consortium name="WormBaseParasite"/>
        </authorList>
    </citation>
    <scope>IDENTIFICATION</scope>
</reference>
<dbReference type="Proteomes" id="UP000271162">
    <property type="component" value="Unassembled WGS sequence"/>
</dbReference>
<evidence type="ECO:0000313" key="4">
    <source>
        <dbReference type="WBParaSite" id="NBR_0000792501-mRNA-1"/>
    </source>
</evidence>
<evidence type="ECO:0000313" key="2">
    <source>
        <dbReference type="EMBL" id="VDL71515.1"/>
    </source>
</evidence>
<keyword evidence="1" id="KW-0472">Membrane</keyword>
<keyword evidence="1" id="KW-1133">Transmembrane helix</keyword>
<dbReference type="AlphaFoldDB" id="A0A0N4XY03"/>
<accession>A0A0N4XY03</accession>
<reference evidence="2 3" key="2">
    <citation type="submission" date="2018-11" db="EMBL/GenBank/DDBJ databases">
        <authorList>
            <consortium name="Pathogen Informatics"/>
        </authorList>
    </citation>
    <scope>NUCLEOTIDE SEQUENCE [LARGE SCALE GENOMIC DNA]</scope>
</reference>
<name>A0A0N4XY03_NIPBR</name>
<keyword evidence="1" id="KW-0812">Transmembrane</keyword>
<gene>
    <name evidence="2" type="ORF">NBR_LOCUS7926</name>
</gene>
<organism evidence="4">
    <name type="scientific">Nippostrongylus brasiliensis</name>
    <name type="common">Rat hookworm</name>
    <dbReference type="NCBI Taxonomy" id="27835"/>
    <lineage>
        <taxon>Eukaryota</taxon>
        <taxon>Metazoa</taxon>
        <taxon>Ecdysozoa</taxon>
        <taxon>Nematoda</taxon>
        <taxon>Chromadorea</taxon>
        <taxon>Rhabditida</taxon>
        <taxon>Rhabditina</taxon>
        <taxon>Rhabditomorpha</taxon>
        <taxon>Strongyloidea</taxon>
        <taxon>Heligmosomidae</taxon>
        <taxon>Nippostrongylus</taxon>
    </lineage>
</organism>
<proteinExistence type="predicted"/>
<dbReference type="EMBL" id="UYSL01019942">
    <property type="protein sequence ID" value="VDL71515.1"/>
    <property type="molecule type" value="Genomic_DNA"/>
</dbReference>
<evidence type="ECO:0000313" key="3">
    <source>
        <dbReference type="Proteomes" id="UP000271162"/>
    </source>
</evidence>